<keyword evidence="3" id="KW-1185">Reference proteome</keyword>
<dbReference type="InterPro" id="IPR014231">
    <property type="entry name" value="Spore_YpjB"/>
</dbReference>
<keyword evidence="1" id="KW-1133">Transmembrane helix</keyword>
<sequence length="268" mass="30469">MSRILLAGVVLVHFILFTPAAVLGKEESPVQHWADEAVEIHRLVEKGELERAKGKLENLADRFSNGDFSRIRLSVEGMEALSDTLVELDRELVRVMPRPDRLLVASKRMMLAFDALAHPRQPLWHQYESVWKDDVTSVKQRMKKNRPETVRSAVGTLVRHYRTVEPALYVSRNPETVGAVSTLVHSLERQAGRKPMKPALLTSTLKQWERMIRPLIDGKEQDVLALAHTGMPAWPKAALTLGGIIACALTYVSWQKYRQSRVFVHRRS</sequence>
<dbReference type="AlphaFoldDB" id="A0A2T6BV53"/>
<accession>A0A2T6BV53</accession>
<dbReference type="Proteomes" id="UP000244240">
    <property type="component" value="Unassembled WGS sequence"/>
</dbReference>
<gene>
    <name evidence="2" type="ORF">C8P63_11071</name>
</gene>
<evidence type="ECO:0000256" key="1">
    <source>
        <dbReference type="SAM" id="Phobius"/>
    </source>
</evidence>
<feature type="transmembrane region" description="Helical" evidence="1">
    <location>
        <begin position="233"/>
        <end position="254"/>
    </location>
</feature>
<keyword evidence="1" id="KW-0472">Membrane</keyword>
<dbReference type="Pfam" id="PF09577">
    <property type="entry name" value="Spore_YpjB"/>
    <property type="match status" value="1"/>
</dbReference>
<comment type="caution">
    <text evidence="2">The sequence shown here is derived from an EMBL/GenBank/DDBJ whole genome shotgun (WGS) entry which is preliminary data.</text>
</comment>
<proteinExistence type="predicted"/>
<keyword evidence="1" id="KW-0812">Transmembrane</keyword>
<protein>
    <submittedName>
        <fullName evidence="2">Sporulation protein YpjB</fullName>
    </submittedName>
</protein>
<reference evidence="2 3" key="1">
    <citation type="submission" date="2018-04" db="EMBL/GenBank/DDBJ databases">
        <title>Genomic Encyclopedia of Archaeal and Bacterial Type Strains, Phase II (KMG-II): from individual species to whole genera.</title>
        <authorList>
            <person name="Goeker M."/>
        </authorList>
    </citation>
    <scope>NUCLEOTIDE SEQUENCE [LARGE SCALE GENOMIC DNA]</scope>
    <source>
        <strain evidence="2 3">DSM 45787</strain>
    </source>
</reference>
<evidence type="ECO:0000313" key="3">
    <source>
        <dbReference type="Proteomes" id="UP000244240"/>
    </source>
</evidence>
<dbReference type="EMBL" id="QBKR01000010">
    <property type="protein sequence ID" value="PTX59926.1"/>
    <property type="molecule type" value="Genomic_DNA"/>
</dbReference>
<name>A0A2T6BV53_9BACL</name>
<dbReference type="RefSeq" id="WP_170109575.1">
    <property type="nucleotide sequence ID" value="NZ_QBKR01000010.1"/>
</dbReference>
<evidence type="ECO:0000313" key="2">
    <source>
        <dbReference type="EMBL" id="PTX59926.1"/>
    </source>
</evidence>
<organism evidence="2 3">
    <name type="scientific">Melghirimyces profundicolus</name>
    <dbReference type="NCBI Taxonomy" id="1242148"/>
    <lineage>
        <taxon>Bacteria</taxon>
        <taxon>Bacillati</taxon>
        <taxon>Bacillota</taxon>
        <taxon>Bacilli</taxon>
        <taxon>Bacillales</taxon>
        <taxon>Thermoactinomycetaceae</taxon>
        <taxon>Melghirimyces</taxon>
    </lineage>
</organism>